<protein>
    <recommendedName>
        <fullName evidence="3">Ground-like domain-containing protein</fullName>
    </recommendedName>
</protein>
<proteinExistence type="predicted"/>
<evidence type="ECO:0000259" key="3">
    <source>
        <dbReference type="Pfam" id="PF04155"/>
    </source>
</evidence>
<dbReference type="InterPro" id="IPR007284">
    <property type="entry name" value="Ground-like_dom"/>
</dbReference>
<dbReference type="Pfam" id="PF04155">
    <property type="entry name" value="Ground-like"/>
    <property type="match status" value="1"/>
</dbReference>
<evidence type="ECO:0000313" key="4">
    <source>
        <dbReference type="EMBL" id="CAD5205630.1"/>
    </source>
</evidence>
<dbReference type="EMBL" id="CAJFCW020000001">
    <property type="protein sequence ID" value="CAG9078451.1"/>
    <property type="molecule type" value="Genomic_DNA"/>
</dbReference>
<gene>
    <name evidence="4" type="ORF">BOKJ2_LOCUS314</name>
</gene>
<feature type="compositionally biased region" description="Low complexity" evidence="1">
    <location>
        <begin position="86"/>
        <end position="102"/>
    </location>
</feature>
<accession>A0A811JQS4</accession>
<organism evidence="4 5">
    <name type="scientific">Bursaphelenchus okinawaensis</name>
    <dbReference type="NCBI Taxonomy" id="465554"/>
    <lineage>
        <taxon>Eukaryota</taxon>
        <taxon>Metazoa</taxon>
        <taxon>Ecdysozoa</taxon>
        <taxon>Nematoda</taxon>
        <taxon>Chromadorea</taxon>
        <taxon>Rhabditida</taxon>
        <taxon>Tylenchina</taxon>
        <taxon>Tylenchomorpha</taxon>
        <taxon>Aphelenchoidea</taxon>
        <taxon>Aphelenchoididae</taxon>
        <taxon>Bursaphelenchus</taxon>
    </lineage>
</organism>
<dbReference type="PROSITE" id="PS51257">
    <property type="entry name" value="PROKAR_LIPOPROTEIN"/>
    <property type="match status" value="1"/>
</dbReference>
<feature type="region of interest" description="Disordered" evidence="1">
    <location>
        <begin position="192"/>
        <end position="245"/>
    </location>
</feature>
<feature type="compositionally biased region" description="Pro residues" evidence="1">
    <location>
        <begin position="122"/>
        <end position="133"/>
    </location>
</feature>
<feature type="region of interest" description="Disordered" evidence="1">
    <location>
        <begin position="63"/>
        <end position="157"/>
    </location>
</feature>
<dbReference type="EMBL" id="CAJFDH010000001">
    <property type="protein sequence ID" value="CAD5205630.1"/>
    <property type="molecule type" value="Genomic_DNA"/>
</dbReference>
<feature type="compositionally biased region" description="Pro residues" evidence="1">
    <location>
        <begin position="103"/>
        <end position="115"/>
    </location>
</feature>
<dbReference type="Proteomes" id="UP000783686">
    <property type="component" value="Unassembled WGS sequence"/>
</dbReference>
<dbReference type="PRINTS" id="PR01217">
    <property type="entry name" value="PRICHEXTENSN"/>
</dbReference>
<comment type="caution">
    <text evidence="4">The sequence shown here is derived from an EMBL/GenBank/DDBJ whole genome shotgun (WGS) entry which is preliminary data.</text>
</comment>
<feature type="chain" id="PRO_5035594323" description="Ground-like domain-containing protein" evidence="2">
    <location>
        <begin position="22"/>
        <end position="335"/>
    </location>
</feature>
<keyword evidence="5" id="KW-1185">Reference proteome</keyword>
<feature type="domain" description="Ground-like" evidence="3">
    <location>
        <begin position="262"/>
        <end position="333"/>
    </location>
</feature>
<sequence length="335" mass="34435">MKKLQTTLLLLLILNIHRSSACIGGGGGGAACCPSAAASCAPSVPVCPGGSYASSYAGGSYAAPQQSYPRPLPAPSPSGCGGASTGCGASAPAPQISIISPPLAQPPPPPPPPPHYISSPSYAPPPPPPPPASAPVGSSGSYAPQNLPPPDPASEIENSYDDFREEHTNGAGGVYGKPNSYDQGSILISTPNIPAYSPSTPASTDYTVQEPPPPPPAPIDQKPSYEGKTPADTGYTSTVGDSTDDAAATNNVNVEVDEASLNCEDSELRKIVETSLVSSGDNLDAARKIESEAAAKFGGRFNSIVSNSEFAYVNWYGKRNCQLRVNDRHSLTWED</sequence>
<feature type="compositionally biased region" description="Polar residues" evidence="1">
    <location>
        <begin position="192"/>
        <end position="207"/>
    </location>
</feature>
<evidence type="ECO:0000256" key="2">
    <source>
        <dbReference type="SAM" id="SignalP"/>
    </source>
</evidence>
<keyword evidence="2" id="KW-0732">Signal</keyword>
<feature type="signal peptide" evidence="2">
    <location>
        <begin position="1"/>
        <end position="21"/>
    </location>
</feature>
<dbReference type="Proteomes" id="UP000614601">
    <property type="component" value="Unassembled WGS sequence"/>
</dbReference>
<feature type="compositionally biased region" description="Low complexity" evidence="1">
    <location>
        <begin position="134"/>
        <end position="144"/>
    </location>
</feature>
<reference evidence="4" key="1">
    <citation type="submission" date="2020-09" db="EMBL/GenBank/DDBJ databases">
        <authorList>
            <person name="Kikuchi T."/>
        </authorList>
    </citation>
    <scope>NUCLEOTIDE SEQUENCE</scope>
    <source>
        <strain evidence="4">SH1</strain>
    </source>
</reference>
<name>A0A811JQS4_9BILA</name>
<evidence type="ECO:0000313" key="5">
    <source>
        <dbReference type="Proteomes" id="UP000614601"/>
    </source>
</evidence>
<evidence type="ECO:0000256" key="1">
    <source>
        <dbReference type="SAM" id="MobiDB-lite"/>
    </source>
</evidence>
<dbReference type="OrthoDB" id="5873773at2759"/>
<dbReference type="AlphaFoldDB" id="A0A811JQS4"/>